<evidence type="ECO:0000256" key="1">
    <source>
        <dbReference type="SAM" id="SignalP"/>
    </source>
</evidence>
<feature type="signal peptide" evidence="1">
    <location>
        <begin position="1"/>
        <end position="24"/>
    </location>
</feature>
<proteinExistence type="predicted"/>
<name>A0A0N8P1R1_DROAN</name>
<gene>
    <name evidence="2" type="primary">Dana\GF26339</name>
    <name evidence="2" type="ORF">GF26339</name>
</gene>
<evidence type="ECO:0000313" key="3">
    <source>
        <dbReference type="Proteomes" id="UP000007801"/>
    </source>
</evidence>
<dbReference type="InParanoid" id="A0A0N8P1R1"/>
<dbReference type="Proteomes" id="UP000007801">
    <property type="component" value="Unassembled WGS sequence"/>
</dbReference>
<organism evidence="2 3">
    <name type="scientific">Drosophila ananassae</name>
    <name type="common">Fruit fly</name>
    <dbReference type="NCBI Taxonomy" id="7217"/>
    <lineage>
        <taxon>Eukaryota</taxon>
        <taxon>Metazoa</taxon>
        <taxon>Ecdysozoa</taxon>
        <taxon>Arthropoda</taxon>
        <taxon>Hexapoda</taxon>
        <taxon>Insecta</taxon>
        <taxon>Pterygota</taxon>
        <taxon>Neoptera</taxon>
        <taxon>Endopterygota</taxon>
        <taxon>Diptera</taxon>
        <taxon>Brachycera</taxon>
        <taxon>Muscomorpha</taxon>
        <taxon>Ephydroidea</taxon>
        <taxon>Drosophilidae</taxon>
        <taxon>Drosophila</taxon>
        <taxon>Sophophora</taxon>
    </lineage>
</organism>
<accession>A0A0N8P1R1</accession>
<dbReference type="AlphaFoldDB" id="A0A0N8P1R1"/>
<feature type="chain" id="PRO_5006029048" evidence="1">
    <location>
        <begin position="25"/>
        <end position="54"/>
    </location>
</feature>
<sequence>MNYLSFYWLLLVALLFIGTAKVEAKPKPKPKPGFKFPGMPNLNLNVHHNNVHIG</sequence>
<dbReference type="EMBL" id="CH902617">
    <property type="protein sequence ID" value="KPU80628.1"/>
    <property type="molecule type" value="Genomic_DNA"/>
</dbReference>
<keyword evidence="3" id="KW-1185">Reference proteome</keyword>
<protein>
    <submittedName>
        <fullName evidence="2">Uncharacterized protein</fullName>
    </submittedName>
</protein>
<evidence type="ECO:0000313" key="2">
    <source>
        <dbReference type="EMBL" id="KPU80628.1"/>
    </source>
</evidence>
<keyword evidence="1" id="KW-0732">Signal</keyword>
<reference evidence="2 3" key="1">
    <citation type="journal article" date="2007" name="Nature">
        <title>Evolution of genes and genomes on the Drosophila phylogeny.</title>
        <authorList>
            <consortium name="Drosophila 12 Genomes Consortium"/>
            <person name="Clark A.G."/>
            <person name="Eisen M.B."/>
            <person name="Smith D.R."/>
            <person name="Bergman C.M."/>
            <person name="Oliver B."/>
            <person name="Markow T.A."/>
            <person name="Kaufman T.C."/>
            <person name="Kellis M."/>
            <person name="Gelbart W."/>
            <person name="Iyer V.N."/>
            <person name="Pollard D.A."/>
            <person name="Sackton T.B."/>
            <person name="Larracuente A.M."/>
            <person name="Singh N.D."/>
            <person name="Abad J.P."/>
            <person name="Abt D.N."/>
            <person name="Adryan B."/>
            <person name="Aguade M."/>
            <person name="Akashi H."/>
            <person name="Anderson W.W."/>
            <person name="Aquadro C.F."/>
            <person name="Ardell D.H."/>
            <person name="Arguello R."/>
            <person name="Artieri C.G."/>
            <person name="Barbash D.A."/>
            <person name="Barker D."/>
            <person name="Barsanti P."/>
            <person name="Batterham P."/>
            <person name="Batzoglou S."/>
            <person name="Begun D."/>
            <person name="Bhutkar A."/>
            <person name="Blanco E."/>
            <person name="Bosak S.A."/>
            <person name="Bradley R.K."/>
            <person name="Brand A.D."/>
            <person name="Brent M.R."/>
            <person name="Brooks A.N."/>
            <person name="Brown R.H."/>
            <person name="Butlin R.K."/>
            <person name="Caggese C."/>
            <person name="Calvi B.R."/>
            <person name="Bernardo de Carvalho A."/>
            <person name="Caspi A."/>
            <person name="Castrezana S."/>
            <person name="Celniker S.E."/>
            <person name="Chang J.L."/>
            <person name="Chapple C."/>
            <person name="Chatterji S."/>
            <person name="Chinwalla A."/>
            <person name="Civetta A."/>
            <person name="Clifton S.W."/>
            <person name="Comeron J.M."/>
            <person name="Costello J.C."/>
            <person name="Coyne J.A."/>
            <person name="Daub J."/>
            <person name="David R.G."/>
            <person name="Delcher A.L."/>
            <person name="Delehaunty K."/>
            <person name="Do C.B."/>
            <person name="Ebling H."/>
            <person name="Edwards K."/>
            <person name="Eickbush T."/>
            <person name="Evans J.D."/>
            <person name="Filipski A."/>
            <person name="Findeiss S."/>
            <person name="Freyhult E."/>
            <person name="Fulton L."/>
            <person name="Fulton R."/>
            <person name="Garcia A.C."/>
            <person name="Gardiner A."/>
            <person name="Garfield D.A."/>
            <person name="Garvin B.E."/>
            <person name="Gibson G."/>
            <person name="Gilbert D."/>
            <person name="Gnerre S."/>
            <person name="Godfrey J."/>
            <person name="Good R."/>
            <person name="Gotea V."/>
            <person name="Gravely B."/>
            <person name="Greenberg A.J."/>
            <person name="Griffiths-Jones S."/>
            <person name="Gross S."/>
            <person name="Guigo R."/>
            <person name="Gustafson E.A."/>
            <person name="Haerty W."/>
            <person name="Hahn M.W."/>
            <person name="Halligan D.L."/>
            <person name="Halpern A.L."/>
            <person name="Halter G.M."/>
            <person name="Han M.V."/>
            <person name="Heger A."/>
            <person name="Hillier L."/>
            <person name="Hinrichs A.S."/>
            <person name="Holmes I."/>
            <person name="Hoskins R.A."/>
            <person name="Hubisz M.J."/>
            <person name="Hultmark D."/>
            <person name="Huntley M.A."/>
            <person name="Jaffe D.B."/>
            <person name="Jagadeeshan S."/>
            <person name="Jeck W.R."/>
            <person name="Johnson J."/>
            <person name="Jones C.D."/>
            <person name="Jordan W.C."/>
            <person name="Karpen G.H."/>
            <person name="Kataoka E."/>
            <person name="Keightley P.D."/>
            <person name="Kheradpour P."/>
            <person name="Kirkness E.F."/>
            <person name="Koerich L.B."/>
            <person name="Kristiansen K."/>
            <person name="Kudrna D."/>
            <person name="Kulathinal R.J."/>
            <person name="Kumar S."/>
            <person name="Kwok R."/>
            <person name="Lander E."/>
            <person name="Langley C.H."/>
            <person name="Lapoint R."/>
            <person name="Lazzaro B.P."/>
            <person name="Lee S.J."/>
            <person name="Levesque L."/>
            <person name="Li R."/>
            <person name="Lin C.F."/>
            <person name="Lin M.F."/>
            <person name="Lindblad-Toh K."/>
            <person name="Llopart A."/>
            <person name="Long M."/>
            <person name="Low L."/>
            <person name="Lozovsky E."/>
            <person name="Lu J."/>
            <person name="Luo M."/>
            <person name="Machado C.A."/>
            <person name="Makalowski W."/>
            <person name="Marzo M."/>
            <person name="Matsuda M."/>
            <person name="Matzkin L."/>
            <person name="McAllister B."/>
            <person name="McBride C.S."/>
            <person name="McKernan B."/>
            <person name="McKernan K."/>
            <person name="Mendez-Lago M."/>
            <person name="Minx P."/>
            <person name="Mollenhauer M.U."/>
            <person name="Montooth K."/>
            <person name="Mount S.M."/>
            <person name="Mu X."/>
            <person name="Myers E."/>
            <person name="Negre B."/>
            <person name="Newfeld S."/>
            <person name="Nielsen R."/>
            <person name="Noor M.A."/>
            <person name="O'Grady P."/>
            <person name="Pachter L."/>
            <person name="Papaceit M."/>
            <person name="Parisi M.J."/>
            <person name="Parisi M."/>
            <person name="Parts L."/>
            <person name="Pedersen J.S."/>
            <person name="Pesole G."/>
            <person name="Phillippy A.M."/>
            <person name="Ponting C.P."/>
            <person name="Pop M."/>
            <person name="Porcelli D."/>
            <person name="Powell J.R."/>
            <person name="Prohaska S."/>
            <person name="Pruitt K."/>
            <person name="Puig M."/>
            <person name="Quesneville H."/>
            <person name="Ram K.R."/>
            <person name="Rand D."/>
            <person name="Rasmussen M.D."/>
            <person name="Reed L.K."/>
            <person name="Reenan R."/>
            <person name="Reily A."/>
            <person name="Remington K.A."/>
            <person name="Rieger T.T."/>
            <person name="Ritchie M.G."/>
            <person name="Robin C."/>
            <person name="Rogers Y.H."/>
            <person name="Rohde C."/>
            <person name="Rozas J."/>
            <person name="Rubenfield M.J."/>
            <person name="Ruiz A."/>
            <person name="Russo S."/>
            <person name="Salzberg S.L."/>
            <person name="Sanchez-Gracia A."/>
            <person name="Saranga D.J."/>
            <person name="Sato H."/>
            <person name="Schaeffer S.W."/>
            <person name="Schatz M.C."/>
            <person name="Schlenke T."/>
            <person name="Schwartz R."/>
            <person name="Segarra C."/>
            <person name="Singh R.S."/>
            <person name="Sirot L."/>
            <person name="Sirota M."/>
            <person name="Sisneros N.B."/>
            <person name="Smith C.D."/>
            <person name="Smith T.F."/>
            <person name="Spieth J."/>
            <person name="Stage D.E."/>
            <person name="Stark A."/>
            <person name="Stephan W."/>
            <person name="Strausberg R.L."/>
            <person name="Strempel S."/>
            <person name="Sturgill D."/>
            <person name="Sutton G."/>
            <person name="Sutton G.G."/>
            <person name="Tao W."/>
            <person name="Teichmann S."/>
            <person name="Tobari Y.N."/>
            <person name="Tomimura Y."/>
            <person name="Tsolas J.M."/>
            <person name="Valente V.L."/>
            <person name="Venter E."/>
            <person name="Venter J.C."/>
            <person name="Vicario S."/>
            <person name="Vieira F.G."/>
            <person name="Vilella A.J."/>
            <person name="Villasante A."/>
            <person name="Walenz B."/>
            <person name="Wang J."/>
            <person name="Wasserman M."/>
            <person name="Watts T."/>
            <person name="Wilson D."/>
            <person name="Wilson R.K."/>
            <person name="Wing R.A."/>
            <person name="Wolfner M.F."/>
            <person name="Wong A."/>
            <person name="Wong G.K."/>
            <person name="Wu C.I."/>
            <person name="Wu G."/>
            <person name="Yamamoto D."/>
            <person name="Yang H.P."/>
            <person name="Yang S.P."/>
            <person name="Yorke J.A."/>
            <person name="Yoshida K."/>
            <person name="Zdobnov E."/>
            <person name="Zhang P."/>
            <person name="Zhang Y."/>
            <person name="Zimin A.V."/>
            <person name="Baldwin J."/>
            <person name="Abdouelleil A."/>
            <person name="Abdulkadir J."/>
            <person name="Abebe A."/>
            <person name="Abera B."/>
            <person name="Abreu J."/>
            <person name="Acer S.C."/>
            <person name="Aftuck L."/>
            <person name="Alexander A."/>
            <person name="An P."/>
            <person name="Anderson E."/>
            <person name="Anderson S."/>
            <person name="Arachi H."/>
            <person name="Azer M."/>
            <person name="Bachantsang P."/>
            <person name="Barry A."/>
            <person name="Bayul T."/>
            <person name="Berlin A."/>
            <person name="Bessette D."/>
            <person name="Bloom T."/>
            <person name="Blye J."/>
            <person name="Boguslavskiy L."/>
            <person name="Bonnet C."/>
            <person name="Boukhgalter B."/>
            <person name="Bourzgui I."/>
            <person name="Brown A."/>
            <person name="Cahill P."/>
            <person name="Channer S."/>
            <person name="Cheshatsang Y."/>
            <person name="Chuda L."/>
            <person name="Citroen M."/>
            <person name="Collymore A."/>
            <person name="Cooke P."/>
            <person name="Costello M."/>
            <person name="D'Aco K."/>
            <person name="Daza R."/>
            <person name="De Haan G."/>
            <person name="DeGray S."/>
            <person name="DeMaso C."/>
            <person name="Dhargay N."/>
            <person name="Dooley K."/>
            <person name="Dooley E."/>
            <person name="Doricent M."/>
            <person name="Dorje P."/>
            <person name="Dorjee K."/>
            <person name="Dupes A."/>
            <person name="Elong R."/>
            <person name="Falk J."/>
            <person name="Farina A."/>
            <person name="Faro S."/>
            <person name="Ferguson D."/>
            <person name="Fisher S."/>
            <person name="Foley C.D."/>
            <person name="Franke A."/>
            <person name="Friedrich D."/>
            <person name="Gadbois L."/>
            <person name="Gearin G."/>
            <person name="Gearin C.R."/>
            <person name="Giannoukos G."/>
            <person name="Goode T."/>
            <person name="Graham J."/>
            <person name="Grandbois E."/>
            <person name="Grewal S."/>
            <person name="Gyaltsen K."/>
            <person name="Hafez N."/>
            <person name="Hagos B."/>
            <person name="Hall J."/>
            <person name="Henson C."/>
            <person name="Hollinger A."/>
            <person name="Honan T."/>
            <person name="Huard M.D."/>
            <person name="Hughes L."/>
            <person name="Hurhula B."/>
            <person name="Husby M.E."/>
            <person name="Kamat A."/>
            <person name="Kanga B."/>
            <person name="Kashin S."/>
            <person name="Khazanovich D."/>
            <person name="Kisner P."/>
            <person name="Lance K."/>
            <person name="Lara M."/>
            <person name="Lee W."/>
            <person name="Lennon N."/>
            <person name="Letendre F."/>
            <person name="LeVine R."/>
            <person name="Lipovsky A."/>
            <person name="Liu X."/>
            <person name="Liu J."/>
            <person name="Liu S."/>
            <person name="Lokyitsang T."/>
            <person name="Lokyitsang Y."/>
            <person name="Lubonja R."/>
            <person name="Lui A."/>
            <person name="MacDonald P."/>
            <person name="Magnisalis V."/>
            <person name="Maru K."/>
            <person name="Matthews C."/>
            <person name="McCusker W."/>
            <person name="McDonough S."/>
            <person name="Mehta T."/>
            <person name="Meldrim J."/>
            <person name="Meneus L."/>
            <person name="Mihai O."/>
            <person name="Mihalev A."/>
            <person name="Mihova T."/>
            <person name="Mittelman R."/>
            <person name="Mlenga V."/>
            <person name="Montmayeur A."/>
            <person name="Mulrain L."/>
            <person name="Navidi A."/>
            <person name="Naylor J."/>
            <person name="Negash T."/>
            <person name="Nguyen T."/>
            <person name="Nguyen N."/>
            <person name="Nicol R."/>
            <person name="Norbu C."/>
            <person name="Norbu N."/>
            <person name="Novod N."/>
            <person name="O'Neill B."/>
            <person name="Osman S."/>
            <person name="Markiewicz E."/>
            <person name="Oyono O.L."/>
            <person name="Patti C."/>
            <person name="Phunkhang P."/>
            <person name="Pierre F."/>
            <person name="Priest M."/>
            <person name="Raghuraman S."/>
            <person name="Rege F."/>
            <person name="Reyes R."/>
            <person name="Rise C."/>
            <person name="Rogov P."/>
            <person name="Ross K."/>
            <person name="Ryan E."/>
            <person name="Settipalli S."/>
            <person name="Shea T."/>
            <person name="Sherpa N."/>
            <person name="Shi L."/>
            <person name="Shih D."/>
            <person name="Sparrow T."/>
            <person name="Spaulding J."/>
            <person name="Stalker J."/>
            <person name="Stange-Thomann N."/>
            <person name="Stavropoulos S."/>
            <person name="Stone C."/>
            <person name="Strader C."/>
            <person name="Tesfaye S."/>
            <person name="Thomson T."/>
            <person name="Thoulutsang Y."/>
            <person name="Thoulutsang D."/>
            <person name="Topham K."/>
            <person name="Topping I."/>
            <person name="Tsamla T."/>
            <person name="Vassiliev H."/>
            <person name="Vo A."/>
            <person name="Wangchuk T."/>
            <person name="Wangdi T."/>
            <person name="Weiand M."/>
            <person name="Wilkinson J."/>
            <person name="Wilson A."/>
            <person name="Yadav S."/>
            <person name="Young G."/>
            <person name="Yu Q."/>
            <person name="Zembek L."/>
            <person name="Zhong D."/>
            <person name="Zimmer A."/>
            <person name="Zwirko Z."/>
            <person name="Jaffe D.B."/>
            <person name="Alvarez P."/>
            <person name="Brockman W."/>
            <person name="Butler J."/>
            <person name="Chin C."/>
            <person name="Gnerre S."/>
            <person name="Grabherr M."/>
            <person name="Kleber M."/>
            <person name="Mauceli E."/>
            <person name="MacCallum I."/>
        </authorList>
    </citation>
    <scope>NUCLEOTIDE SEQUENCE [LARGE SCALE GENOMIC DNA]</scope>
    <source>
        <strain evidence="3">Tucson 14024-0371.13</strain>
    </source>
</reference>